<evidence type="ECO:0008006" key="3">
    <source>
        <dbReference type="Google" id="ProtNLM"/>
    </source>
</evidence>
<evidence type="ECO:0000313" key="1">
    <source>
        <dbReference type="EMBL" id="UXZ44500.1"/>
    </source>
</evidence>
<dbReference type="EMBL" id="CP083803">
    <property type="protein sequence ID" value="UXZ44500.1"/>
    <property type="molecule type" value="Genomic_DNA"/>
</dbReference>
<dbReference type="Proteomes" id="UP001209279">
    <property type="component" value="Chromosome"/>
</dbReference>
<dbReference type="AlphaFoldDB" id="A0AAJ5SSH6"/>
<accession>A0AAJ5SSH6</accession>
<proteinExistence type="predicted"/>
<evidence type="ECO:0000313" key="2">
    <source>
        <dbReference type="Proteomes" id="UP001209279"/>
    </source>
</evidence>
<sequence>MAMATGVSICSNALLMLGAQTINDFQDQQNLDRAKLCANLYPSQRDSLLRAHPWNCCIKRIVLAPLAEAPAFGYSNAFELPADCLRVLEVGSGGCQIDYLVESRTIQADTTVLELRYVFRNEAESTWDTHLIDLMTAAMAAVLAYPVTQSTSERDSREAKLAQLMKQAKAADGQEDPPQMLGDERLMRSRFGNGWGVV</sequence>
<reference evidence="1" key="1">
    <citation type="submission" date="2021-08" db="EMBL/GenBank/DDBJ databases">
        <authorList>
            <person name="Yaryura P.M."/>
            <person name="Bianco M.I."/>
            <person name="Morais C."/>
            <person name="Setubal J.C."/>
        </authorList>
    </citation>
    <scope>NUCLEOTIDE SEQUENCE</scope>
    <source>
        <strain evidence="1">AP1</strain>
    </source>
</reference>
<gene>
    <name evidence="1" type="ORF">K7K07_20865</name>
</gene>
<protein>
    <recommendedName>
        <fullName evidence="3">Phage protein</fullName>
    </recommendedName>
</protein>
<dbReference type="RefSeq" id="WP_263158756.1">
    <property type="nucleotide sequence ID" value="NZ_CP083803.1"/>
</dbReference>
<organism evidence="1 2">
    <name type="scientific">Pseudomonas soli</name>
    <dbReference type="NCBI Taxonomy" id="1306993"/>
    <lineage>
        <taxon>Bacteria</taxon>
        <taxon>Pseudomonadati</taxon>
        <taxon>Pseudomonadota</taxon>
        <taxon>Gammaproteobacteria</taxon>
        <taxon>Pseudomonadales</taxon>
        <taxon>Pseudomonadaceae</taxon>
        <taxon>Pseudomonas</taxon>
    </lineage>
</organism>
<name>A0AAJ5SSH6_9PSED</name>